<proteinExistence type="predicted"/>
<name>A0ABQ8ZWA5_9ROSI</name>
<keyword evidence="2" id="KW-1185">Reference proteome</keyword>
<dbReference type="Proteomes" id="UP001141253">
    <property type="component" value="Chromosome 10"/>
</dbReference>
<sequence>MLLKMKTMYMLSWSLYISYLELTFHTNMIKFHEWIALCHCKILKF</sequence>
<protein>
    <submittedName>
        <fullName evidence="1">Uncharacterized protein</fullName>
    </submittedName>
</protein>
<reference evidence="1" key="2">
    <citation type="journal article" date="2023" name="Int. J. Mol. Sci.">
        <title>De Novo Assembly and Annotation of 11 Diverse Shrub Willow (Salix) Genomes Reveals Novel Gene Organization in Sex-Linked Regions.</title>
        <authorList>
            <person name="Hyden B."/>
            <person name="Feng K."/>
            <person name="Yates T.B."/>
            <person name="Jawdy S."/>
            <person name="Cereghino C."/>
            <person name="Smart L.B."/>
            <person name="Muchero W."/>
        </authorList>
    </citation>
    <scope>NUCLEOTIDE SEQUENCE</scope>
    <source>
        <tissue evidence="1">Shoot tip</tissue>
    </source>
</reference>
<gene>
    <name evidence="1" type="ORF">OIU77_013668</name>
</gene>
<evidence type="ECO:0000313" key="1">
    <source>
        <dbReference type="EMBL" id="KAJ6311963.1"/>
    </source>
</evidence>
<organism evidence="1 2">
    <name type="scientific">Salix suchowensis</name>
    <dbReference type="NCBI Taxonomy" id="1278906"/>
    <lineage>
        <taxon>Eukaryota</taxon>
        <taxon>Viridiplantae</taxon>
        <taxon>Streptophyta</taxon>
        <taxon>Embryophyta</taxon>
        <taxon>Tracheophyta</taxon>
        <taxon>Spermatophyta</taxon>
        <taxon>Magnoliopsida</taxon>
        <taxon>eudicotyledons</taxon>
        <taxon>Gunneridae</taxon>
        <taxon>Pentapetalae</taxon>
        <taxon>rosids</taxon>
        <taxon>fabids</taxon>
        <taxon>Malpighiales</taxon>
        <taxon>Salicaceae</taxon>
        <taxon>Saliceae</taxon>
        <taxon>Salix</taxon>
    </lineage>
</organism>
<comment type="caution">
    <text evidence="1">The sequence shown here is derived from an EMBL/GenBank/DDBJ whole genome shotgun (WGS) entry which is preliminary data.</text>
</comment>
<accession>A0ABQ8ZWA5</accession>
<reference evidence="1" key="1">
    <citation type="submission" date="2022-10" db="EMBL/GenBank/DDBJ databases">
        <authorList>
            <person name="Hyden B.L."/>
            <person name="Feng K."/>
            <person name="Yates T."/>
            <person name="Jawdy S."/>
            <person name="Smart L.B."/>
            <person name="Muchero W."/>
        </authorList>
    </citation>
    <scope>NUCLEOTIDE SEQUENCE</scope>
    <source>
        <tissue evidence="1">Shoot tip</tissue>
    </source>
</reference>
<evidence type="ECO:0000313" key="2">
    <source>
        <dbReference type="Proteomes" id="UP001141253"/>
    </source>
</evidence>
<dbReference type="EMBL" id="JAPFFI010000024">
    <property type="protein sequence ID" value="KAJ6311963.1"/>
    <property type="molecule type" value="Genomic_DNA"/>
</dbReference>